<evidence type="ECO:0000313" key="5">
    <source>
        <dbReference type="EMBL" id="NXV74943.1"/>
    </source>
</evidence>
<dbReference type="GO" id="GO:0036094">
    <property type="term" value="F:small molecule binding"/>
    <property type="evidence" value="ECO:0007669"/>
    <property type="project" value="InterPro"/>
</dbReference>
<comment type="similarity">
    <text evidence="1 2">Belongs to the calycin superfamily. Lipocalin family.</text>
</comment>
<organism evidence="5 6">
    <name type="scientific">Atlantisia rogersi</name>
    <name type="common">Inaccessible Island rail</name>
    <dbReference type="NCBI Taxonomy" id="2478892"/>
    <lineage>
        <taxon>Eukaryota</taxon>
        <taxon>Metazoa</taxon>
        <taxon>Chordata</taxon>
        <taxon>Craniata</taxon>
        <taxon>Vertebrata</taxon>
        <taxon>Euteleostomi</taxon>
        <taxon>Archelosauria</taxon>
        <taxon>Archosauria</taxon>
        <taxon>Dinosauria</taxon>
        <taxon>Saurischia</taxon>
        <taxon>Theropoda</taxon>
        <taxon>Coelurosauria</taxon>
        <taxon>Aves</taxon>
        <taxon>Neognathae</taxon>
        <taxon>Neoaves</taxon>
        <taxon>Gruiformes</taxon>
        <taxon>Rallidae</taxon>
        <taxon>Atlantisia</taxon>
    </lineage>
</organism>
<accession>A0A7L3WFH4</accession>
<dbReference type="Pfam" id="PF00061">
    <property type="entry name" value="Lipocalin"/>
    <property type="match status" value="1"/>
</dbReference>
<dbReference type="AlphaFoldDB" id="A0A7L3WFH4"/>
<feature type="signal peptide" evidence="3">
    <location>
        <begin position="1"/>
        <end position="20"/>
    </location>
</feature>
<dbReference type="InterPro" id="IPR022272">
    <property type="entry name" value="Lipocalin_CS"/>
</dbReference>
<dbReference type="PRINTS" id="PR01254">
    <property type="entry name" value="PGNDSYNTHASE"/>
</dbReference>
<dbReference type="PRINTS" id="PR00179">
    <property type="entry name" value="LIPOCALIN"/>
</dbReference>
<dbReference type="PANTHER" id="PTHR11430:SF77">
    <property type="entry name" value="LIPOCALIN-LIKE 1 PROTEIN"/>
    <property type="match status" value="1"/>
</dbReference>
<dbReference type="OrthoDB" id="9627583at2759"/>
<dbReference type="PANTHER" id="PTHR11430">
    <property type="entry name" value="LIPOCALIN"/>
    <property type="match status" value="1"/>
</dbReference>
<evidence type="ECO:0000256" key="3">
    <source>
        <dbReference type="SAM" id="SignalP"/>
    </source>
</evidence>
<dbReference type="InterPro" id="IPR012674">
    <property type="entry name" value="Calycin"/>
</dbReference>
<dbReference type="Proteomes" id="UP000518911">
    <property type="component" value="Unassembled WGS sequence"/>
</dbReference>
<feature type="chain" id="PRO_5029824303" evidence="3">
    <location>
        <begin position="21"/>
        <end position="186"/>
    </location>
</feature>
<sequence>MMVMLPCLVLALLCLLRAEAEIPVQPDFNTEKFAGTWHVVAAASNCSVFLKMKDGMKSSIAAISFTPEGNLAMNLVWPMPDKCQKFELLFQRIGQAGHYVGMSAQEKREMRVMETDYSHYAIVHQLQHNEQGTSAALQLLMREQDLSAELLQKFKELLPSVGLTQDMLTIMLKSGECGAGAGGHAQ</sequence>
<feature type="domain" description="Lipocalin/cytosolic fatty-acid binding" evidence="4">
    <location>
        <begin position="34"/>
        <end position="173"/>
    </location>
</feature>
<name>A0A7L3WFH4_9GRUI</name>
<evidence type="ECO:0000256" key="2">
    <source>
        <dbReference type="RuleBase" id="RU003695"/>
    </source>
</evidence>
<dbReference type="SUPFAM" id="SSF50814">
    <property type="entry name" value="Lipocalins"/>
    <property type="match status" value="1"/>
</dbReference>
<dbReference type="InterPro" id="IPR002345">
    <property type="entry name" value="Lipocalin"/>
</dbReference>
<dbReference type="Gene3D" id="2.40.128.20">
    <property type="match status" value="1"/>
</dbReference>
<protein>
    <submittedName>
        <fullName evidence="5">LCN15 protein</fullName>
    </submittedName>
</protein>
<evidence type="ECO:0000256" key="1">
    <source>
        <dbReference type="ARBA" id="ARBA00006889"/>
    </source>
</evidence>
<evidence type="ECO:0000313" key="6">
    <source>
        <dbReference type="Proteomes" id="UP000518911"/>
    </source>
</evidence>
<reference evidence="5 6" key="1">
    <citation type="submission" date="2019-09" db="EMBL/GenBank/DDBJ databases">
        <title>Bird 10,000 Genomes (B10K) Project - Family phase.</title>
        <authorList>
            <person name="Zhang G."/>
        </authorList>
    </citation>
    <scope>NUCLEOTIDE SEQUENCE [LARGE SCALE GENOMIC DNA]</scope>
    <source>
        <strain evidence="5">OUT-0055</strain>
        <tissue evidence="5">Blood</tissue>
    </source>
</reference>
<gene>
    <name evidence="5" type="primary">Lcn15</name>
    <name evidence="5" type="ORF">ATLROG_R01120</name>
</gene>
<feature type="non-terminal residue" evidence="5">
    <location>
        <position position="186"/>
    </location>
</feature>
<dbReference type="PROSITE" id="PS00213">
    <property type="entry name" value="LIPOCALIN"/>
    <property type="match status" value="1"/>
</dbReference>
<dbReference type="InterPro" id="IPR000566">
    <property type="entry name" value="Lipocln_cytosolic_FA-bd_dom"/>
</dbReference>
<comment type="caution">
    <text evidence="5">The sequence shown here is derived from an EMBL/GenBank/DDBJ whole genome shotgun (WGS) entry which is preliminary data.</text>
</comment>
<keyword evidence="6" id="KW-1185">Reference proteome</keyword>
<dbReference type="EMBL" id="VZUJ01067590">
    <property type="protein sequence ID" value="NXV74943.1"/>
    <property type="molecule type" value="Genomic_DNA"/>
</dbReference>
<keyword evidence="3" id="KW-0732">Signal</keyword>
<proteinExistence type="inferred from homology"/>
<feature type="non-terminal residue" evidence="5">
    <location>
        <position position="1"/>
    </location>
</feature>
<evidence type="ECO:0000259" key="4">
    <source>
        <dbReference type="Pfam" id="PF00061"/>
    </source>
</evidence>